<dbReference type="GO" id="GO:0019682">
    <property type="term" value="P:glyceraldehyde-3-phosphate metabolic process"/>
    <property type="evidence" value="ECO:0007669"/>
    <property type="project" value="UniProtKB-ARBA"/>
</dbReference>
<comment type="caution">
    <text evidence="11">The sequence shown here is derived from an EMBL/GenBank/DDBJ whole genome shotgun (WGS) entry which is preliminary data.</text>
</comment>
<dbReference type="InterPro" id="IPR029061">
    <property type="entry name" value="THDP-binding"/>
</dbReference>
<evidence type="ECO:0000256" key="9">
    <source>
        <dbReference type="ARBA" id="ARBA00023052"/>
    </source>
</evidence>
<dbReference type="PANTHER" id="PTHR43825">
    <property type="entry name" value="PYRUVATE DEHYDROGENASE E1 COMPONENT"/>
    <property type="match status" value="1"/>
</dbReference>
<dbReference type="EMBL" id="DTDJ01000047">
    <property type="protein sequence ID" value="HGL18177.1"/>
    <property type="molecule type" value="Genomic_DNA"/>
</dbReference>
<comment type="cofactor">
    <cofactor evidence="1">
        <name>Mn(2+)</name>
        <dbReference type="ChEBI" id="CHEBI:29035"/>
    </cofactor>
</comment>
<gene>
    <name evidence="11" type="ORF">ENU66_07620</name>
</gene>
<dbReference type="Pfam" id="PF00456">
    <property type="entry name" value="Transketolase_N"/>
    <property type="match status" value="1"/>
</dbReference>
<evidence type="ECO:0000259" key="10">
    <source>
        <dbReference type="SMART" id="SM00861"/>
    </source>
</evidence>
<dbReference type="SUPFAM" id="SSF52922">
    <property type="entry name" value="TK C-terminal domain-like"/>
    <property type="match status" value="1"/>
</dbReference>
<dbReference type="CDD" id="cd02012">
    <property type="entry name" value="TPP_TK"/>
    <property type="match status" value="1"/>
</dbReference>
<protein>
    <submittedName>
        <fullName evidence="11">Transketolase</fullName>
        <ecNumber evidence="11">2.2.1.1</ecNumber>
    </submittedName>
</protein>
<dbReference type="InterPro" id="IPR049557">
    <property type="entry name" value="Transketolase_CS"/>
</dbReference>
<evidence type="ECO:0000256" key="3">
    <source>
        <dbReference type="ARBA" id="ARBA00001964"/>
    </source>
</evidence>
<dbReference type="EC" id="2.2.1.1" evidence="11"/>
<name>A0A7V4E4P8_UNCW3</name>
<keyword evidence="9" id="KW-0786">Thiamine pyrophosphate</keyword>
<dbReference type="InterPro" id="IPR009014">
    <property type="entry name" value="Transketo_C/PFOR_II"/>
</dbReference>
<dbReference type="GO" id="GO:0005737">
    <property type="term" value="C:cytoplasm"/>
    <property type="evidence" value="ECO:0007669"/>
    <property type="project" value="UniProtKB-ARBA"/>
</dbReference>
<comment type="similarity">
    <text evidence="4">Belongs to the transketolase family.</text>
</comment>
<keyword evidence="6 11" id="KW-0808">Transferase</keyword>
<keyword evidence="7" id="KW-0479">Metal-binding</keyword>
<comment type="cofactor">
    <cofactor evidence="3">
        <name>thiamine diphosphate</name>
        <dbReference type="ChEBI" id="CHEBI:58937"/>
    </cofactor>
</comment>
<dbReference type="NCBIfam" id="NF004556">
    <property type="entry name" value="PRK05899.2-2"/>
    <property type="match status" value="1"/>
</dbReference>
<feature type="domain" description="Transketolase-like pyrimidine-binding" evidence="10">
    <location>
        <begin position="321"/>
        <end position="491"/>
    </location>
</feature>
<dbReference type="InterPro" id="IPR051157">
    <property type="entry name" value="PDH/Transketolase"/>
</dbReference>
<comment type="cofactor">
    <cofactor evidence="2">
        <name>Mg(2+)</name>
        <dbReference type="ChEBI" id="CHEBI:18420"/>
    </cofactor>
</comment>
<dbReference type="InterPro" id="IPR005475">
    <property type="entry name" value="Transketolase-like_Pyr-bd"/>
</dbReference>
<reference evidence="11" key="1">
    <citation type="journal article" date="2020" name="mSystems">
        <title>Genome- and Community-Level Interaction Insights into Carbon Utilization and Element Cycling Functions of Hydrothermarchaeota in Hydrothermal Sediment.</title>
        <authorList>
            <person name="Zhou Z."/>
            <person name="Liu Y."/>
            <person name="Xu W."/>
            <person name="Pan J."/>
            <person name="Luo Z.H."/>
            <person name="Li M."/>
        </authorList>
    </citation>
    <scope>NUCLEOTIDE SEQUENCE [LARGE SCALE GENOMIC DNA]</scope>
    <source>
        <strain evidence="11">SpSt-69</strain>
    </source>
</reference>
<evidence type="ECO:0000256" key="2">
    <source>
        <dbReference type="ARBA" id="ARBA00001946"/>
    </source>
</evidence>
<dbReference type="Pfam" id="PF02779">
    <property type="entry name" value="Transket_pyr"/>
    <property type="match status" value="1"/>
</dbReference>
<evidence type="ECO:0000256" key="1">
    <source>
        <dbReference type="ARBA" id="ARBA00001936"/>
    </source>
</evidence>
<evidence type="ECO:0000256" key="4">
    <source>
        <dbReference type="ARBA" id="ARBA00007131"/>
    </source>
</evidence>
<evidence type="ECO:0000256" key="7">
    <source>
        <dbReference type="ARBA" id="ARBA00022723"/>
    </source>
</evidence>
<comment type="subunit">
    <text evidence="5">Homodimer.</text>
</comment>
<dbReference type="PROSITE" id="PS00801">
    <property type="entry name" value="TRANSKETOLASE_1"/>
    <property type="match status" value="1"/>
</dbReference>
<dbReference type="AlphaFoldDB" id="A0A7V4E4P8"/>
<dbReference type="Gene3D" id="3.40.50.970">
    <property type="match status" value="2"/>
</dbReference>
<keyword evidence="8" id="KW-0460">Magnesium</keyword>
<evidence type="ECO:0000256" key="6">
    <source>
        <dbReference type="ARBA" id="ARBA00022679"/>
    </source>
</evidence>
<dbReference type="InterPro" id="IPR005474">
    <property type="entry name" value="Transketolase_N"/>
</dbReference>
<dbReference type="PANTHER" id="PTHR43825:SF1">
    <property type="entry name" value="TRANSKETOLASE-LIKE PYRIMIDINE-BINDING DOMAIN-CONTAINING PROTEIN"/>
    <property type="match status" value="1"/>
</dbReference>
<accession>A0A7V4E4P8</accession>
<dbReference type="GO" id="GO:0046872">
    <property type="term" value="F:metal ion binding"/>
    <property type="evidence" value="ECO:0007669"/>
    <property type="project" value="UniProtKB-KW"/>
</dbReference>
<dbReference type="Gene3D" id="3.40.50.920">
    <property type="match status" value="1"/>
</dbReference>
<proteinExistence type="inferred from homology"/>
<evidence type="ECO:0000256" key="5">
    <source>
        <dbReference type="ARBA" id="ARBA00011738"/>
    </source>
</evidence>
<evidence type="ECO:0000313" key="11">
    <source>
        <dbReference type="EMBL" id="HGL18177.1"/>
    </source>
</evidence>
<evidence type="ECO:0000256" key="8">
    <source>
        <dbReference type="ARBA" id="ARBA00022842"/>
    </source>
</evidence>
<dbReference type="SUPFAM" id="SSF52518">
    <property type="entry name" value="Thiamin diphosphate-binding fold (THDP-binding)"/>
    <property type="match status" value="2"/>
</dbReference>
<sequence length="642" mass="72288">MSFDKEFLTEDELYQLEKLGRLVRGDILKMTTLAQSGHPGGSMSSCDIYLVVWKYARVNPRDPDWDDRDRIVVSHGHTSPGVYAVLGRLGFFDIDDAIAYFRLAGSPFEGHIEREIPGVEWTTGNLGQGLSAGVGFALAGRVLNKDYHVFVLMSDAEQAKGQVAEARRIAKKYNLTNITVIIDYNDKQISGNAHDVMPVNIKANYEADGWKVFEIDGHNYQEIYQAIRKALNEKDYPVCIIAKTVMGKGVSFMENVEAYHGKPLAVEEYRRALNELGVEDNLEYYAEKRKLKQFPTFRRKLQYKINFNGAEFKIYNPTEKVATRVAVGEQLTRIGKANLVNKGFTPFVVFDCDLAESLRFVEFSKHFPQHFFEFGVQEHSTATVAGALSTQGVIGVFGDFGVFGVDETYNQHRLNDINHTNLKLIISHIGIDVGEDGKTHHCIDYIGILRNLYNFKLIIPGDANQAQKALNYIMSEYGNFAIAVGRSNWPVIPDKNGLPFYGEDYVFKYGVADIIRYGTHGTLIAYGPTLAMALEVFERLKNIGKELTVINISTPFCLDENVLLRDEVVRRPIFVYEDHNIHSGLGAILSDFYLTRGKCVKVFKFGLENYSVSGAAKDLYEVNNLSPSKVSEKIFDILKSLE</sequence>
<dbReference type="InterPro" id="IPR033248">
    <property type="entry name" value="Transketolase_C"/>
</dbReference>
<dbReference type="SMART" id="SM00861">
    <property type="entry name" value="Transket_pyr"/>
    <property type="match status" value="1"/>
</dbReference>
<dbReference type="Pfam" id="PF02780">
    <property type="entry name" value="Transketolase_C"/>
    <property type="match status" value="1"/>
</dbReference>
<organism evidence="11">
    <name type="scientific">candidate division WOR-3 bacterium</name>
    <dbReference type="NCBI Taxonomy" id="2052148"/>
    <lineage>
        <taxon>Bacteria</taxon>
        <taxon>Bacteria division WOR-3</taxon>
    </lineage>
</organism>
<dbReference type="CDD" id="cd07033">
    <property type="entry name" value="TPP_PYR_DXS_TK_like"/>
    <property type="match status" value="1"/>
</dbReference>
<dbReference type="GO" id="GO:0004802">
    <property type="term" value="F:transketolase activity"/>
    <property type="evidence" value="ECO:0007669"/>
    <property type="project" value="UniProtKB-EC"/>
</dbReference>